<dbReference type="RefSeq" id="WP_281807900.1">
    <property type="nucleotide sequence ID" value="NZ_BSDO01000003.1"/>
</dbReference>
<protein>
    <submittedName>
        <fullName evidence="1">Uncharacterized protein</fullName>
    </submittedName>
</protein>
<name>A0A9W6FMJ1_XANFL</name>
<evidence type="ECO:0000313" key="1">
    <source>
        <dbReference type="EMBL" id="GLI22998.1"/>
    </source>
</evidence>
<proteinExistence type="predicted"/>
<dbReference type="AlphaFoldDB" id="A0A9W6FMJ1"/>
<organism evidence="1 3">
    <name type="scientific">Xanthobacter flavus</name>
    <dbReference type="NCBI Taxonomy" id="281"/>
    <lineage>
        <taxon>Bacteria</taxon>
        <taxon>Pseudomonadati</taxon>
        <taxon>Pseudomonadota</taxon>
        <taxon>Alphaproteobacteria</taxon>
        <taxon>Hyphomicrobiales</taxon>
        <taxon>Xanthobacteraceae</taxon>
        <taxon>Xanthobacter</taxon>
    </lineage>
</organism>
<dbReference type="EMBL" id="BSDO01000003">
    <property type="protein sequence ID" value="GLI22998.1"/>
    <property type="molecule type" value="Genomic_DNA"/>
</dbReference>
<evidence type="ECO:0000313" key="4">
    <source>
        <dbReference type="Proteomes" id="UP001245370"/>
    </source>
</evidence>
<comment type="caution">
    <text evidence="1">The sequence shown here is derived from an EMBL/GenBank/DDBJ whole genome shotgun (WGS) entry which is preliminary data.</text>
</comment>
<dbReference type="GeneID" id="95763453"/>
<keyword evidence="4" id="KW-1185">Reference proteome</keyword>
<reference evidence="1" key="1">
    <citation type="submission" date="2022-12" db="EMBL/GenBank/DDBJ databases">
        <title>Reference genome sequencing for broad-spectrum identification of bacterial and archaeal isolates by mass spectrometry.</title>
        <authorList>
            <person name="Sekiguchi Y."/>
            <person name="Tourlousse D.M."/>
        </authorList>
    </citation>
    <scope>NUCLEOTIDE SEQUENCE</scope>
    <source>
        <strain evidence="1">301</strain>
    </source>
</reference>
<evidence type="ECO:0000313" key="3">
    <source>
        <dbReference type="Proteomes" id="UP001144397"/>
    </source>
</evidence>
<reference evidence="2 4" key="2">
    <citation type="submission" date="2023-07" db="EMBL/GenBank/DDBJ databases">
        <title>Genomic Encyclopedia of Type Strains, Phase IV (KMG-IV): sequencing the most valuable type-strain genomes for metagenomic binning, comparative biology and taxonomic classification.</title>
        <authorList>
            <person name="Goeker M."/>
        </authorList>
    </citation>
    <scope>NUCLEOTIDE SEQUENCE [LARGE SCALE GENOMIC DNA]</scope>
    <source>
        <strain evidence="2 4">DSM 338</strain>
    </source>
</reference>
<dbReference type="Proteomes" id="UP001245370">
    <property type="component" value="Unassembled WGS sequence"/>
</dbReference>
<accession>A0A9W6FMJ1</accession>
<evidence type="ECO:0000313" key="2">
    <source>
        <dbReference type="EMBL" id="MDR6334278.1"/>
    </source>
</evidence>
<dbReference type="EMBL" id="JAVDPY010000004">
    <property type="protein sequence ID" value="MDR6334278.1"/>
    <property type="molecule type" value="Genomic_DNA"/>
</dbReference>
<gene>
    <name evidence="2" type="ORF">GGQ86_002754</name>
    <name evidence="1" type="ORF">XFLAVUS301_26720</name>
</gene>
<sequence>MPALEMPAFETRVSRPGARHSLAAVFAVPLLAGALLAAFPAKAEPLGVTVRNESVNATCAETDNVTLKLVSDKVQKFNISVRHPAYLGMLLVDNTDPDWETCDMSGDPVVPADAKAPQPPTAAPKRITIFETPDMWLTGFVFPTFWRAATVPFRIGGDVTQGLHMVQLWVRAEGKAEEVLVVYPPDGYWRARPMSPAHMRDTAYGSSFLVGPVEQAERPIVRLKEVDFAPQTRTFTLHFAAGGKARMQVVKAGSDEVRLEVQLDGTPPGTFAALRSMYVTEGNADVARVAWRSLGSGKGGAGGIMGEAPVLSFADAQNASMLWAGRLVPSRHNTSAPDFIFDGFQGR</sequence>
<dbReference type="Proteomes" id="UP001144397">
    <property type="component" value="Unassembled WGS sequence"/>
</dbReference>